<dbReference type="EMBL" id="JAPDGR010001791">
    <property type="protein sequence ID" value="KAJ2979575.1"/>
    <property type="molecule type" value="Genomic_DNA"/>
</dbReference>
<evidence type="ECO:0000313" key="1">
    <source>
        <dbReference type="EMBL" id="KAJ2979575.1"/>
    </source>
</evidence>
<accession>A0ACC1NJX0</accession>
<sequence>MSTQPMPVEGGAQHGKPTWPLIPRPKLDQGMIRSIHYTTQYVHCPQNSQDFELHLTRTILSRTLFGAMTGLLQLPNEVLAIIWDELDAQGFSALRLASKYANSATLSAFTRQYFKTRYVMLSRLSLENLVEVARHPVFGPAVRTLEICTDHFHQFPDSYFHTTRHEGDIFLAIQEGRCLPAVIVDRYPPSEEKGQGPREEEQEADEGSPSLQDTHAAPVDEVAYKSLWEEQEQIIMPGLAQAYITQALIALTNADAVVISNMHRPWGALVHGRQTGRPPTNAVEDFEAVPFIGRVLRIALTALATSGAALRSLAITVGLSGETITPDILRLSEAHLQYYKSLTPNLTELTLNISAEGKGGAEDRWTDDLLTFIGMFRQLTQLDLVITPDRFGPQVNRLKELVPKLQLSNLQCFGLYRVYCSVQDLAILIMRHKATLQSVTLVRVRTLDGIGHWKSLFALIRNHLPRLELSIQLCIAKGLVLLYQAEHKDGEEEFEHDFDVGGNHESWTTAIQAVEASHWPL</sequence>
<comment type="caution">
    <text evidence="1">The sequence shown here is derived from an EMBL/GenBank/DDBJ whole genome shotgun (WGS) entry which is preliminary data.</text>
</comment>
<dbReference type="Proteomes" id="UP001143856">
    <property type="component" value="Unassembled WGS sequence"/>
</dbReference>
<keyword evidence="2" id="KW-1185">Reference proteome</keyword>
<evidence type="ECO:0000313" key="2">
    <source>
        <dbReference type="Proteomes" id="UP001143856"/>
    </source>
</evidence>
<reference evidence="1" key="1">
    <citation type="submission" date="2022-10" db="EMBL/GenBank/DDBJ databases">
        <title>Genome Sequence of Xylaria curta.</title>
        <authorList>
            <person name="Buettner E."/>
        </authorList>
    </citation>
    <scope>NUCLEOTIDE SEQUENCE</scope>
    <source>
        <strain evidence="1">Babe10</strain>
    </source>
</reference>
<name>A0ACC1NJX0_9PEZI</name>
<proteinExistence type="predicted"/>
<protein>
    <submittedName>
        <fullName evidence="1">Uncharacterized protein</fullName>
    </submittedName>
</protein>
<organism evidence="1 2">
    <name type="scientific">Xylaria curta</name>
    <dbReference type="NCBI Taxonomy" id="42375"/>
    <lineage>
        <taxon>Eukaryota</taxon>
        <taxon>Fungi</taxon>
        <taxon>Dikarya</taxon>
        <taxon>Ascomycota</taxon>
        <taxon>Pezizomycotina</taxon>
        <taxon>Sordariomycetes</taxon>
        <taxon>Xylariomycetidae</taxon>
        <taxon>Xylariales</taxon>
        <taxon>Xylariaceae</taxon>
        <taxon>Xylaria</taxon>
    </lineage>
</organism>
<gene>
    <name evidence="1" type="ORF">NUW58_g7164</name>
</gene>